<gene>
    <name evidence="1" type="ORF">MSG28_006546</name>
</gene>
<accession>A0ACC0JFA3</accession>
<sequence>MYGSKVYVRVPEEKRVSKWDKKAEMGILLGYTDVGYRVLINNRVVIARHVDIIKEDVKLIAFDDNEEDNNIDEEKWEDSLDRIETEDMVPYNNVSKEIVNNEKRTSKRQIKAPHRFDEEFGYYCITANYCDAMIPDTFQEATTCDEADEWKEAMDREMNSLVKNDTWTLVNAPQEKESSLRPSSLEPSHILSVFWPCSKEPQSEPCLWQRLHLRGLGARQPLGPRLPLVDTRLMSFPRTQAI</sequence>
<reference evidence="1 2" key="1">
    <citation type="journal article" date="2022" name="Genome Biol. Evol.">
        <title>The Spruce Budworm Genome: Reconstructing the Evolutionary History of Antifreeze Proteins.</title>
        <authorList>
            <person name="Beliveau C."/>
            <person name="Gagne P."/>
            <person name="Picq S."/>
            <person name="Vernygora O."/>
            <person name="Keeling C.I."/>
            <person name="Pinkney K."/>
            <person name="Doucet D."/>
            <person name="Wen F."/>
            <person name="Johnston J.S."/>
            <person name="Maaroufi H."/>
            <person name="Boyle B."/>
            <person name="Laroche J."/>
            <person name="Dewar K."/>
            <person name="Juretic N."/>
            <person name="Blackburn G."/>
            <person name="Nisole A."/>
            <person name="Brunet B."/>
            <person name="Brandao M."/>
            <person name="Lumley L."/>
            <person name="Duan J."/>
            <person name="Quan G."/>
            <person name="Lucarotti C.J."/>
            <person name="Roe A.D."/>
            <person name="Sperling F.A.H."/>
            <person name="Levesque R.C."/>
            <person name="Cusson M."/>
        </authorList>
    </citation>
    <scope>NUCLEOTIDE SEQUENCE [LARGE SCALE GENOMIC DNA]</scope>
    <source>
        <strain evidence="1">Glfc:IPQL:Cfum</strain>
    </source>
</reference>
<dbReference type="EMBL" id="CM046110">
    <property type="protein sequence ID" value="KAI8422801.1"/>
    <property type="molecule type" value="Genomic_DNA"/>
</dbReference>
<evidence type="ECO:0000313" key="1">
    <source>
        <dbReference type="EMBL" id="KAI8422801.1"/>
    </source>
</evidence>
<protein>
    <submittedName>
        <fullName evidence="1">Uncharacterized protein</fullName>
    </submittedName>
</protein>
<name>A0ACC0JFA3_CHOFU</name>
<dbReference type="Proteomes" id="UP001064048">
    <property type="component" value="Chromosome 10"/>
</dbReference>
<keyword evidence="2" id="KW-1185">Reference proteome</keyword>
<comment type="caution">
    <text evidence="1">The sequence shown here is derived from an EMBL/GenBank/DDBJ whole genome shotgun (WGS) entry which is preliminary data.</text>
</comment>
<proteinExistence type="predicted"/>
<evidence type="ECO:0000313" key="2">
    <source>
        <dbReference type="Proteomes" id="UP001064048"/>
    </source>
</evidence>
<organism evidence="1 2">
    <name type="scientific">Choristoneura fumiferana</name>
    <name type="common">Spruce budworm moth</name>
    <name type="synonym">Archips fumiferana</name>
    <dbReference type="NCBI Taxonomy" id="7141"/>
    <lineage>
        <taxon>Eukaryota</taxon>
        <taxon>Metazoa</taxon>
        <taxon>Ecdysozoa</taxon>
        <taxon>Arthropoda</taxon>
        <taxon>Hexapoda</taxon>
        <taxon>Insecta</taxon>
        <taxon>Pterygota</taxon>
        <taxon>Neoptera</taxon>
        <taxon>Endopterygota</taxon>
        <taxon>Lepidoptera</taxon>
        <taxon>Glossata</taxon>
        <taxon>Ditrysia</taxon>
        <taxon>Tortricoidea</taxon>
        <taxon>Tortricidae</taxon>
        <taxon>Tortricinae</taxon>
        <taxon>Choristoneura</taxon>
    </lineage>
</organism>